<proteinExistence type="predicted"/>
<protein>
    <submittedName>
        <fullName evidence="1">Uncharacterized protein</fullName>
    </submittedName>
</protein>
<dbReference type="EMBL" id="GAIX01003968">
    <property type="protein sequence ID" value="JAA88592.1"/>
    <property type="molecule type" value="Transcribed_RNA"/>
</dbReference>
<dbReference type="AlphaFoldDB" id="S4PY37"/>
<sequence>MRQRLVTYVCQVTTKTIVRFGLSLAVSILLSADEQRLRSVRIKSIHHTVHKLKRDWEEYCYKRYLFKIWIHRLTSYLP</sequence>
<reference evidence="1" key="2">
    <citation type="submission" date="2013-05" db="EMBL/GenBank/DDBJ databases">
        <authorList>
            <person name="Carter J.-M."/>
            <person name="Baker S.C."/>
            <person name="Pink R."/>
            <person name="Carter D.R.F."/>
            <person name="Collins A."/>
            <person name="Tomlin J."/>
            <person name="Gibbs M."/>
            <person name="Breuker C.J."/>
        </authorList>
    </citation>
    <scope>NUCLEOTIDE SEQUENCE</scope>
    <source>
        <tissue evidence="1">Ovary</tissue>
    </source>
</reference>
<organism evidence="1">
    <name type="scientific">Pararge aegeria</name>
    <name type="common">speckled wood butterfly</name>
    <dbReference type="NCBI Taxonomy" id="116150"/>
    <lineage>
        <taxon>Eukaryota</taxon>
        <taxon>Metazoa</taxon>
        <taxon>Ecdysozoa</taxon>
        <taxon>Arthropoda</taxon>
        <taxon>Hexapoda</taxon>
        <taxon>Insecta</taxon>
        <taxon>Pterygota</taxon>
        <taxon>Neoptera</taxon>
        <taxon>Endopterygota</taxon>
        <taxon>Lepidoptera</taxon>
        <taxon>Glossata</taxon>
        <taxon>Ditrysia</taxon>
        <taxon>Papilionoidea</taxon>
        <taxon>Nymphalidae</taxon>
        <taxon>Satyrinae</taxon>
        <taxon>Satyrini</taxon>
        <taxon>Parargina</taxon>
        <taxon>Pararge</taxon>
    </lineage>
</organism>
<name>S4PY37_9NEOP</name>
<reference evidence="1" key="1">
    <citation type="journal article" date="2013" name="BMC Genomics">
        <title>Unscrambling butterfly oogenesis.</title>
        <authorList>
            <person name="Carter J.M."/>
            <person name="Baker S.C."/>
            <person name="Pink R."/>
            <person name="Carter D.R."/>
            <person name="Collins A."/>
            <person name="Tomlin J."/>
            <person name="Gibbs M."/>
            <person name="Breuker C.J."/>
        </authorList>
    </citation>
    <scope>NUCLEOTIDE SEQUENCE</scope>
    <source>
        <tissue evidence="1">Ovary</tissue>
    </source>
</reference>
<accession>S4PY37</accession>
<evidence type="ECO:0000313" key="1">
    <source>
        <dbReference type="EMBL" id="JAA88592.1"/>
    </source>
</evidence>